<gene>
    <name evidence="8" type="ORF">BP5796_01305</name>
</gene>
<keyword evidence="3" id="KW-0238">DNA-binding</keyword>
<dbReference type="PANTHER" id="PTHR31845:SF19">
    <property type="entry name" value="TRANSCRIPTION FACTOR DOMAIN-CONTAINING PROTEIN"/>
    <property type="match status" value="1"/>
</dbReference>
<evidence type="ECO:0000256" key="2">
    <source>
        <dbReference type="ARBA" id="ARBA00023015"/>
    </source>
</evidence>
<sequence>MTNDKESTDVDSHTSPDVARSRKRRRVLACDTCRRIKSRCDYESHNGSCNRCATLRIPCSLSDTSGGSSAGSVAIVQGKANELSLLRDLHAKLAEQTALLQDLKKTVERQALNEQPLPSTRSQIEASASQHDAENTDSPADQDTESAPVVMIRNVLRKGKGGFKRLQNQGIDGLLDLGLFSAHTAYELLDLFLARAGPWLQLTAWESIGIRSDMNQSVSSNLIAACVLQGMALSELRNSATHETFYDGHAVQQAMLTINFTNLRAKIKKGTSDVVDRHTLRTWNHICLSHLYFAVGTGRPSLIAESYLDQCPSILNAFEPTIQDQTVLAEIHFYSAILKLLTTALPLQADGKCKELDAWHDKWGYLLKLKTDRALASLMSYDFGYLVIAQRSLKNINAPSPTTPQSNHPVHPNTHDEVQKAFILHSITYSTAVLESLTKLEPSFAESMPNHLYLSVIYSILVLVACHSTSPDPTRTLSTIRTAMKYCKDSGIGPLAAAEYAISKLEEKIQDKEQAGNEVPLVYTEGNDALLTDMWSAGNPPLSFDMLQDSGFGFGGLAFPSLDELFGANFAMPEDTFAP</sequence>
<dbReference type="OrthoDB" id="2595934at2759"/>
<evidence type="ECO:0000256" key="3">
    <source>
        <dbReference type="ARBA" id="ARBA00023125"/>
    </source>
</evidence>
<dbReference type="AlphaFoldDB" id="A0A3D8T0F8"/>
<organism evidence="8 9">
    <name type="scientific">Coleophoma crateriformis</name>
    <dbReference type="NCBI Taxonomy" id="565419"/>
    <lineage>
        <taxon>Eukaryota</taxon>
        <taxon>Fungi</taxon>
        <taxon>Dikarya</taxon>
        <taxon>Ascomycota</taxon>
        <taxon>Pezizomycotina</taxon>
        <taxon>Leotiomycetes</taxon>
        <taxon>Helotiales</taxon>
        <taxon>Dermateaceae</taxon>
        <taxon>Coleophoma</taxon>
    </lineage>
</organism>
<evidence type="ECO:0000259" key="7">
    <source>
        <dbReference type="PROSITE" id="PS50048"/>
    </source>
</evidence>
<keyword evidence="2" id="KW-0805">Transcription regulation</keyword>
<dbReference type="InterPro" id="IPR051089">
    <property type="entry name" value="prtT"/>
</dbReference>
<dbReference type="SUPFAM" id="SSF57701">
    <property type="entry name" value="Zn2/Cys6 DNA-binding domain"/>
    <property type="match status" value="1"/>
</dbReference>
<evidence type="ECO:0000313" key="9">
    <source>
        <dbReference type="Proteomes" id="UP000256328"/>
    </source>
</evidence>
<dbReference type="InterPro" id="IPR036864">
    <property type="entry name" value="Zn2-C6_fun-type_DNA-bd_sf"/>
</dbReference>
<evidence type="ECO:0000256" key="4">
    <source>
        <dbReference type="ARBA" id="ARBA00023163"/>
    </source>
</evidence>
<keyword evidence="5" id="KW-0539">Nucleus</keyword>
<evidence type="ECO:0000256" key="5">
    <source>
        <dbReference type="ARBA" id="ARBA00023242"/>
    </source>
</evidence>
<dbReference type="EMBL" id="PDLN01000002">
    <property type="protein sequence ID" value="RDW91911.1"/>
    <property type="molecule type" value="Genomic_DNA"/>
</dbReference>
<keyword evidence="9" id="KW-1185">Reference proteome</keyword>
<dbReference type="InterPro" id="IPR001138">
    <property type="entry name" value="Zn2Cys6_DnaBD"/>
</dbReference>
<accession>A0A3D8T0F8</accession>
<proteinExistence type="predicted"/>
<dbReference type="GO" id="GO:0000976">
    <property type="term" value="F:transcription cis-regulatory region binding"/>
    <property type="evidence" value="ECO:0007669"/>
    <property type="project" value="TreeGrafter"/>
</dbReference>
<protein>
    <recommendedName>
        <fullName evidence="7">Zn(2)-C6 fungal-type domain-containing protein</fullName>
    </recommendedName>
</protein>
<feature type="compositionally biased region" description="Polar residues" evidence="6">
    <location>
        <begin position="112"/>
        <end position="141"/>
    </location>
</feature>
<name>A0A3D8T0F8_9HELO</name>
<feature type="compositionally biased region" description="Basic and acidic residues" evidence="6">
    <location>
        <begin position="1"/>
        <end position="14"/>
    </location>
</feature>
<dbReference type="Pfam" id="PF00172">
    <property type="entry name" value="Zn_clus"/>
    <property type="match status" value="1"/>
</dbReference>
<dbReference type="Gene3D" id="4.10.240.10">
    <property type="entry name" value="Zn(2)-C6 fungal-type DNA-binding domain"/>
    <property type="match status" value="1"/>
</dbReference>
<dbReference type="CDD" id="cd12148">
    <property type="entry name" value="fungal_TF_MHR"/>
    <property type="match status" value="1"/>
</dbReference>
<dbReference type="SMART" id="SM00066">
    <property type="entry name" value="GAL4"/>
    <property type="match status" value="1"/>
</dbReference>
<dbReference type="PROSITE" id="PS50048">
    <property type="entry name" value="ZN2_CY6_FUNGAL_2"/>
    <property type="match status" value="1"/>
</dbReference>
<dbReference type="PROSITE" id="PS00463">
    <property type="entry name" value="ZN2_CY6_FUNGAL_1"/>
    <property type="match status" value="1"/>
</dbReference>
<comment type="caution">
    <text evidence="8">The sequence shown here is derived from an EMBL/GenBank/DDBJ whole genome shotgun (WGS) entry which is preliminary data.</text>
</comment>
<dbReference type="CDD" id="cd00067">
    <property type="entry name" value="GAL4"/>
    <property type="match status" value="1"/>
</dbReference>
<evidence type="ECO:0000256" key="6">
    <source>
        <dbReference type="SAM" id="MobiDB-lite"/>
    </source>
</evidence>
<dbReference type="GO" id="GO:0008270">
    <property type="term" value="F:zinc ion binding"/>
    <property type="evidence" value="ECO:0007669"/>
    <property type="project" value="InterPro"/>
</dbReference>
<reference evidence="8 9" key="1">
    <citation type="journal article" date="2018" name="IMA Fungus">
        <title>IMA Genome-F 9: Draft genome sequence of Annulohypoxylon stygium, Aspergillus mulundensis, Berkeleyomyces basicola (syn. Thielaviopsis basicola), Ceratocystis smalleyi, two Cercospora beticola strains, Coleophoma cylindrospora, Fusarium fracticaudum, Phialophora cf. hyalina, and Morchella septimelata.</title>
        <authorList>
            <person name="Wingfield B.D."/>
            <person name="Bills G.F."/>
            <person name="Dong Y."/>
            <person name="Huang W."/>
            <person name="Nel W.J."/>
            <person name="Swalarsk-Parry B.S."/>
            <person name="Vaghefi N."/>
            <person name="Wilken P.M."/>
            <person name="An Z."/>
            <person name="de Beer Z.W."/>
            <person name="De Vos L."/>
            <person name="Chen L."/>
            <person name="Duong T.A."/>
            <person name="Gao Y."/>
            <person name="Hammerbacher A."/>
            <person name="Kikkert J.R."/>
            <person name="Li Y."/>
            <person name="Li H."/>
            <person name="Li K."/>
            <person name="Li Q."/>
            <person name="Liu X."/>
            <person name="Ma X."/>
            <person name="Naidoo K."/>
            <person name="Pethybridge S.J."/>
            <person name="Sun J."/>
            <person name="Steenkamp E.T."/>
            <person name="van der Nest M.A."/>
            <person name="van Wyk S."/>
            <person name="Wingfield M.J."/>
            <person name="Xiong C."/>
            <person name="Yue Q."/>
            <person name="Zhang X."/>
        </authorList>
    </citation>
    <scope>NUCLEOTIDE SEQUENCE [LARGE SCALE GENOMIC DNA]</scope>
    <source>
        <strain evidence="8 9">BP5796</strain>
    </source>
</reference>
<dbReference type="GO" id="GO:0000981">
    <property type="term" value="F:DNA-binding transcription factor activity, RNA polymerase II-specific"/>
    <property type="evidence" value="ECO:0007669"/>
    <property type="project" value="InterPro"/>
</dbReference>
<keyword evidence="4" id="KW-0804">Transcription</keyword>
<dbReference type="Proteomes" id="UP000256328">
    <property type="component" value="Unassembled WGS sequence"/>
</dbReference>
<dbReference type="PANTHER" id="PTHR31845">
    <property type="entry name" value="FINGER DOMAIN PROTEIN, PUTATIVE-RELATED"/>
    <property type="match status" value="1"/>
</dbReference>
<feature type="region of interest" description="Disordered" evidence="6">
    <location>
        <begin position="112"/>
        <end position="147"/>
    </location>
</feature>
<evidence type="ECO:0000256" key="1">
    <source>
        <dbReference type="ARBA" id="ARBA00004123"/>
    </source>
</evidence>
<feature type="region of interest" description="Disordered" evidence="6">
    <location>
        <begin position="1"/>
        <end position="21"/>
    </location>
</feature>
<evidence type="ECO:0000313" key="8">
    <source>
        <dbReference type="EMBL" id="RDW91911.1"/>
    </source>
</evidence>
<feature type="domain" description="Zn(2)-C6 fungal-type" evidence="7">
    <location>
        <begin position="29"/>
        <end position="61"/>
    </location>
</feature>
<comment type="subcellular location">
    <subcellularLocation>
        <location evidence="1">Nucleus</location>
    </subcellularLocation>
</comment>
<dbReference type="GO" id="GO:0005634">
    <property type="term" value="C:nucleus"/>
    <property type="evidence" value="ECO:0007669"/>
    <property type="project" value="UniProtKB-SubCell"/>
</dbReference>